<keyword evidence="2" id="KW-1277">Toxin-antitoxin system</keyword>
<comment type="similarity">
    <text evidence="1">Belongs to the PemK/MazF family.</text>
</comment>
<dbReference type="InterPro" id="IPR003477">
    <property type="entry name" value="PemK-like"/>
</dbReference>
<gene>
    <name evidence="3" type="ORF">J2S43_004400</name>
</gene>
<organism evidence="3 4">
    <name type="scientific">Catenuloplanes nepalensis</name>
    <dbReference type="NCBI Taxonomy" id="587533"/>
    <lineage>
        <taxon>Bacteria</taxon>
        <taxon>Bacillati</taxon>
        <taxon>Actinomycetota</taxon>
        <taxon>Actinomycetes</taxon>
        <taxon>Micromonosporales</taxon>
        <taxon>Micromonosporaceae</taxon>
        <taxon>Catenuloplanes</taxon>
    </lineage>
</organism>
<sequence>MLRGSSQYRVLIISNDEYNDVDDLAVWALTIVRDVPGPNHLVVPLVDGDPLAGAWVRIHAVVQIADRTALRDRRGFVSHTTMEAVEAQVREFLSLP</sequence>
<reference evidence="3 4" key="1">
    <citation type="submission" date="2023-07" db="EMBL/GenBank/DDBJ databases">
        <title>Sequencing the genomes of 1000 actinobacteria strains.</title>
        <authorList>
            <person name="Klenk H.-P."/>
        </authorList>
    </citation>
    <scope>NUCLEOTIDE SEQUENCE [LARGE SCALE GENOMIC DNA]</scope>
    <source>
        <strain evidence="3 4">DSM 44710</strain>
    </source>
</reference>
<proteinExistence type="inferred from homology"/>
<dbReference type="Gene3D" id="2.30.30.110">
    <property type="match status" value="1"/>
</dbReference>
<dbReference type="EMBL" id="JAUSRA010000001">
    <property type="protein sequence ID" value="MDP9795888.1"/>
    <property type="molecule type" value="Genomic_DNA"/>
</dbReference>
<dbReference type="InterPro" id="IPR011067">
    <property type="entry name" value="Plasmid_toxin/cell-grow_inhib"/>
</dbReference>
<dbReference type="SUPFAM" id="SSF50118">
    <property type="entry name" value="Cell growth inhibitor/plasmid maintenance toxic component"/>
    <property type="match status" value="1"/>
</dbReference>
<keyword evidence="3" id="KW-0378">Hydrolase</keyword>
<dbReference type="Pfam" id="PF02452">
    <property type="entry name" value="PemK_toxin"/>
    <property type="match status" value="1"/>
</dbReference>
<evidence type="ECO:0000256" key="2">
    <source>
        <dbReference type="ARBA" id="ARBA00022649"/>
    </source>
</evidence>
<evidence type="ECO:0000313" key="4">
    <source>
        <dbReference type="Proteomes" id="UP001240984"/>
    </source>
</evidence>
<accession>A0ABT9MXA7</accession>
<name>A0ABT9MXA7_9ACTN</name>
<comment type="caution">
    <text evidence="3">The sequence shown here is derived from an EMBL/GenBank/DDBJ whole genome shotgun (WGS) entry which is preliminary data.</text>
</comment>
<keyword evidence="3" id="KW-0540">Nuclease</keyword>
<keyword evidence="3" id="KW-0255">Endonuclease</keyword>
<keyword evidence="4" id="KW-1185">Reference proteome</keyword>
<evidence type="ECO:0000256" key="1">
    <source>
        <dbReference type="ARBA" id="ARBA00007521"/>
    </source>
</evidence>
<evidence type="ECO:0000313" key="3">
    <source>
        <dbReference type="EMBL" id="MDP9795888.1"/>
    </source>
</evidence>
<protein>
    <submittedName>
        <fullName evidence="3">mRNA-degrading endonuclease toxin of MazEF toxin-antitoxin module</fullName>
    </submittedName>
</protein>
<dbReference type="GO" id="GO:0004519">
    <property type="term" value="F:endonuclease activity"/>
    <property type="evidence" value="ECO:0007669"/>
    <property type="project" value="UniProtKB-KW"/>
</dbReference>
<dbReference type="Proteomes" id="UP001240984">
    <property type="component" value="Unassembled WGS sequence"/>
</dbReference>